<name>A0ABV5KAE1_9ACTN</name>
<protein>
    <submittedName>
        <fullName evidence="1">Uncharacterized protein</fullName>
    </submittedName>
</protein>
<sequence>MDLVRRFATVLAVSEQCWVIDPYLVTDAVRKPNSGLEKFIRLAASCGLPKIGLVSGVGGSLAGSVPSAASLVNLFDNFVRGLGLVTRPQIDLHVLPTSKRSSEMHDRFIGFEWSQSGRASFSLGKGLGQYNGTAFRQNYSASRQADNFVAEEFNRLVAFAIQAGTF</sequence>
<evidence type="ECO:0000313" key="1">
    <source>
        <dbReference type="EMBL" id="MFB9313692.1"/>
    </source>
</evidence>
<dbReference type="EMBL" id="JBHMDG010000012">
    <property type="protein sequence ID" value="MFB9313692.1"/>
    <property type="molecule type" value="Genomic_DNA"/>
</dbReference>
<proteinExistence type="predicted"/>
<dbReference type="RefSeq" id="WP_140007714.1">
    <property type="nucleotide sequence ID" value="NZ_JBHMDG010000012.1"/>
</dbReference>
<accession>A0ABV5KAE1</accession>
<keyword evidence="2" id="KW-1185">Reference proteome</keyword>
<evidence type="ECO:0000313" key="2">
    <source>
        <dbReference type="Proteomes" id="UP001589750"/>
    </source>
</evidence>
<gene>
    <name evidence="1" type="ORF">ACFFRI_11615</name>
</gene>
<comment type="caution">
    <text evidence="1">The sequence shown here is derived from an EMBL/GenBank/DDBJ whole genome shotgun (WGS) entry which is preliminary data.</text>
</comment>
<dbReference type="Proteomes" id="UP001589750">
    <property type="component" value="Unassembled WGS sequence"/>
</dbReference>
<reference evidence="1 2" key="1">
    <citation type="submission" date="2024-09" db="EMBL/GenBank/DDBJ databases">
        <authorList>
            <person name="Sun Q."/>
            <person name="Mori K."/>
        </authorList>
    </citation>
    <scope>NUCLEOTIDE SEQUENCE [LARGE SCALE GENOMIC DNA]</scope>
    <source>
        <strain evidence="1 2">JCM 9626</strain>
    </source>
</reference>
<organism evidence="1 2">
    <name type="scientific">Nocardioides plantarum</name>
    <dbReference type="NCBI Taxonomy" id="29299"/>
    <lineage>
        <taxon>Bacteria</taxon>
        <taxon>Bacillati</taxon>
        <taxon>Actinomycetota</taxon>
        <taxon>Actinomycetes</taxon>
        <taxon>Propionibacteriales</taxon>
        <taxon>Nocardioidaceae</taxon>
        <taxon>Nocardioides</taxon>
    </lineage>
</organism>